<dbReference type="Proteomes" id="UP000252100">
    <property type="component" value="Chromosome"/>
</dbReference>
<feature type="transmembrane region" description="Helical" evidence="1">
    <location>
        <begin position="72"/>
        <end position="91"/>
    </location>
</feature>
<evidence type="ECO:0000256" key="1">
    <source>
        <dbReference type="SAM" id="Phobius"/>
    </source>
</evidence>
<accession>A0A345BZ42</accession>
<feature type="transmembrane region" description="Helical" evidence="1">
    <location>
        <begin position="172"/>
        <end position="193"/>
    </location>
</feature>
<evidence type="ECO:0000313" key="2">
    <source>
        <dbReference type="EMBL" id="AXF56223.1"/>
    </source>
</evidence>
<feature type="transmembrane region" description="Helical" evidence="1">
    <location>
        <begin position="97"/>
        <end position="117"/>
    </location>
</feature>
<sequence length="200" mass="22212">MESQQQEPTESTLRFASLFIIIVPAIAALAATAAPDANLFYGSIMAIIVGLLFIYSISQVVTKRYKQENHRLLHGIIVLNVSALFMLVSTWRVYGEVIWFGVLLLVIYILMVFFAIVKREYLYNAMRHPRKYPIGGTIYGIVLLAAAFIGPSSYGFAVALGSQQGDEVAMTVIFSMVAPFAYLFVLVSIPAYVKVEENNN</sequence>
<keyword evidence="1" id="KW-0472">Membrane</keyword>
<feature type="transmembrane region" description="Helical" evidence="1">
    <location>
        <begin position="138"/>
        <end position="160"/>
    </location>
</feature>
<dbReference type="EMBL" id="CP031092">
    <property type="protein sequence ID" value="AXF56223.1"/>
    <property type="molecule type" value="Genomic_DNA"/>
</dbReference>
<protein>
    <submittedName>
        <fullName evidence="2">Uncharacterized protein</fullName>
    </submittedName>
</protein>
<feature type="transmembrane region" description="Helical" evidence="1">
    <location>
        <begin position="39"/>
        <end position="60"/>
    </location>
</feature>
<proteinExistence type="predicted"/>
<dbReference type="KEGG" id="rue:DT065_09480"/>
<gene>
    <name evidence="2" type="ORF">DT065_09480</name>
</gene>
<name>A0A345BZ42_9BACI</name>
<organism evidence="2 3">
    <name type="scientific">Salicibibacter kimchii</name>
    <dbReference type="NCBI Taxonomy" id="2099786"/>
    <lineage>
        <taxon>Bacteria</taxon>
        <taxon>Bacillati</taxon>
        <taxon>Bacillota</taxon>
        <taxon>Bacilli</taxon>
        <taxon>Bacillales</taxon>
        <taxon>Bacillaceae</taxon>
        <taxon>Salicibibacter</taxon>
    </lineage>
</organism>
<keyword evidence="3" id="KW-1185">Reference proteome</keyword>
<reference evidence="2 3" key="1">
    <citation type="journal article" date="2018" name="J. Microbiol.">
        <title>Salicibibacter kimchii gen. nov., sp. nov., a moderately halophilic and alkalitolerant bacterium in the family Bacillaceae, isolated from kimchi.</title>
        <authorList>
            <person name="Jang J.Y."/>
            <person name="Oh Y.J."/>
            <person name="Lim S.K."/>
            <person name="Park H.K."/>
            <person name="Lee C."/>
            <person name="Kim J.Y."/>
            <person name="Lee M.A."/>
            <person name="Choi H.J."/>
        </authorList>
    </citation>
    <scope>NUCLEOTIDE SEQUENCE [LARGE SCALE GENOMIC DNA]</scope>
    <source>
        <strain evidence="2 3">NKC1-1</strain>
    </source>
</reference>
<dbReference type="AlphaFoldDB" id="A0A345BZ42"/>
<feature type="transmembrane region" description="Helical" evidence="1">
    <location>
        <begin position="12"/>
        <end position="33"/>
    </location>
</feature>
<keyword evidence="1" id="KW-0812">Transmembrane</keyword>
<evidence type="ECO:0000313" key="3">
    <source>
        <dbReference type="Proteomes" id="UP000252100"/>
    </source>
</evidence>
<keyword evidence="1" id="KW-1133">Transmembrane helix</keyword>
<dbReference type="RefSeq" id="WP_114372812.1">
    <property type="nucleotide sequence ID" value="NZ_CP031092.1"/>
</dbReference>
<dbReference type="OrthoDB" id="9831117at2"/>